<dbReference type="KEGG" id="bbet:F8237_32760"/>
<organism evidence="2 3">
    <name type="scientific">Bradyrhizobium betae</name>
    <dbReference type="NCBI Taxonomy" id="244734"/>
    <lineage>
        <taxon>Bacteria</taxon>
        <taxon>Pseudomonadati</taxon>
        <taxon>Pseudomonadota</taxon>
        <taxon>Alphaproteobacteria</taxon>
        <taxon>Hyphomicrobiales</taxon>
        <taxon>Nitrobacteraceae</taxon>
        <taxon>Bradyrhizobium</taxon>
    </lineage>
</organism>
<dbReference type="AlphaFoldDB" id="A0A5P6PER7"/>
<protein>
    <submittedName>
        <fullName evidence="2">Uncharacterized protein</fullName>
    </submittedName>
</protein>
<feature type="signal peptide" evidence="1">
    <location>
        <begin position="1"/>
        <end position="18"/>
    </location>
</feature>
<keyword evidence="1" id="KW-0732">Signal</keyword>
<sequence>MSVTIAVTGCVFVGQAVAAAAAADDIFACYKTGPAAEPNWSAVARDYAHKRFKRDCSPERPIAAVAPRLRAMPAPPHALAVKALARPESGSDLIWFVRKDFADVDLFGRPQPNEKATGAEVSWSRNNTAADTIWQVNGLVGLAYSYLNEDYSPFIGLSLASYVKVDREAHSAAASDDNRDAVTIGGSGEIGFINPIGGADYVRGSWLETRDGTLDRVTGQAKLEWMPIYLRVNRQIPGTFVTTNFRPELKVQYDERQGGLAPIGFSGLGRSLRIGPEATFLFRVTDFGATLPGWAEPLAGLSGAVTYHWWREIYSGQSGSRLDSTLKYDINPNVALAFSYQKGRDEETAKRTDLYKLSLNFKTCAAFASFSGERCSAQKE</sequence>
<proteinExistence type="predicted"/>
<gene>
    <name evidence="2" type="ORF">F8237_32760</name>
</gene>
<dbReference type="RefSeq" id="WP_151650204.1">
    <property type="nucleotide sequence ID" value="NZ_CP044543.1"/>
</dbReference>
<reference evidence="3" key="1">
    <citation type="submission" date="2019-10" db="EMBL/GenBank/DDBJ databases">
        <title>Complete Genome Sequence of Bradyrhizobium betae type strain PL7HG1T.</title>
        <authorList>
            <person name="Bromfield E.S.P."/>
            <person name="Cloutier S."/>
        </authorList>
    </citation>
    <scope>NUCLEOTIDE SEQUENCE [LARGE SCALE GENOMIC DNA]</scope>
    <source>
        <strain evidence="3">PL7HG1</strain>
    </source>
</reference>
<accession>A0A5P6PER7</accession>
<evidence type="ECO:0000256" key="1">
    <source>
        <dbReference type="SAM" id="SignalP"/>
    </source>
</evidence>
<name>A0A5P6PER7_9BRAD</name>
<feature type="chain" id="PRO_5025070904" evidence="1">
    <location>
        <begin position="19"/>
        <end position="380"/>
    </location>
</feature>
<dbReference type="EMBL" id="CP044543">
    <property type="protein sequence ID" value="QFI76756.1"/>
    <property type="molecule type" value="Genomic_DNA"/>
</dbReference>
<dbReference type="Proteomes" id="UP000325641">
    <property type="component" value="Chromosome"/>
</dbReference>
<evidence type="ECO:0000313" key="2">
    <source>
        <dbReference type="EMBL" id="QFI76756.1"/>
    </source>
</evidence>
<evidence type="ECO:0000313" key="3">
    <source>
        <dbReference type="Proteomes" id="UP000325641"/>
    </source>
</evidence>